<dbReference type="CDD" id="cd14797">
    <property type="entry name" value="DUF302"/>
    <property type="match status" value="1"/>
</dbReference>
<dbReference type="Proteomes" id="UP000440224">
    <property type="component" value="Unassembled WGS sequence"/>
</dbReference>
<protein>
    <submittedName>
        <fullName evidence="2">DUF302 domain-containing protein</fullName>
    </submittedName>
</protein>
<organism evidence="2 3">
    <name type="scientific">Polyangium spumosum</name>
    <dbReference type="NCBI Taxonomy" id="889282"/>
    <lineage>
        <taxon>Bacteria</taxon>
        <taxon>Pseudomonadati</taxon>
        <taxon>Myxococcota</taxon>
        <taxon>Polyangia</taxon>
        <taxon>Polyangiales</taxon>
        <taxon>Polyangiaceae</taxon>
        <taxon>Polyangium</taxon>
    </lineage>
</organism>
<dbReference type="AlphaFoldDB" id="A0A6N7PEB9"/>
<dbReference type="EMBL" id="WJIE01000001">
    <property type="protein sequence ID" value="MRG90403.1"/>
    <property type="molecule type" value="Genomic_DNA"/>
</dbReference>
<sequence length="139" mass="14993">MARTNLRASLDLSYDEALGKIPQLLRDNGFGVLTRIDVDETLRARLGVAFRRYTILGACNPVLAHRALSADPDVGILLPCNVAVYEDDGAGRTVVAIMDPLETLADAEDAALREVAAEARTKLQHFLYCLSTSAAKHAA</sequence>
<comment type="caution">
    <text evidence="2">The sequence shown here is derived from an EMBL/GenBank/DDBJ whole genome shotgun (WGS) entry which is preliminary data.</text>
</comment>
<dbReference type="InterPro" id="IPR005180">
    <property type="entry name" value="DUF302"/>
</dbReference>
<evidence type="ECO:0000259" key="1">
    <source>
        <dbReference type="Pfam" id="PF03625"/>
    </source>
</evidence>
<dbReference type="RefSeq" id="WP_153817324.1">
    <property type="nucleotide sequence ID" value="NZ_WJIE01000001.1"/>
</dbReference>
<feature type="domain" description="DUF302" evidence="1">
    <location>
        <begin position="36"/>
        <end position="100"/>
    </location>
</feature>
<gene>
    <name evidence="2" type="ORF">GF068_00465</name>
</gene>
<dbReference type="OrthoDB" id="9791067at2"/>
<dbReference type="Pfam" id="PF03625">
    <property type="entry name" value="DUF302"/>
    <property type="match status" value="1"/>
</dbReference>
<evidence type="ECO:0000313" key="3">
    <source>
        <dbReference type="Proteomes" id="UP000440224"/>
    </source>
</evidence>
<dbReference type="PIRSF" id="PIRSF021774">
    <property type="entry name" value="UCP021774"/>
    <property type="match status" value="1"/>
</dbReference>
<dbReference type="PANTHER" id="PTHR38342">
    <property type="entry name" value="SLR5037 PROTEIN"/>
    <property type="match status" value="1"/>
</dbReference>
<accession>A0A6N7PEB9</accession>
<dbReference type="InterPro" id="IPR016796">
    <property type="entry name" value="UCP021774"/>
</dbReference>
<dbReference type="PANTHER" id="PTHR38342:SF1">
    <property type="entry name" value="SLR5037 PROTEIN"/>
    <property type="match status" value="1"/>
</dbReference>
<dbReference type="Gene3D" id="3.30.310.70">
    <property type="entry name" value="TT1751-like domain"/>
    <property type="match status" value="1"/>
</dbReference>
<name>A0A6N7PEB9_9BACT</name>
<proteinExistence type="predicted"/>
<evidence type="ECO:0000313" key="2">
    <source>
        <dbReference type="EMBL" id="MRG90403.1"/>
    </source>
</evidence>
<dbReference type="SUPFAM" id="SSF103247">
    <property type="entry name" value="TT1751-like"/>
    <property type="match status" value="1"/>
</dbReference>
<keyword evidence="3" id="KW-1185">Reference proteome</keyword>
<dbReference type="InterPro" id="IPR035923">
    <property type="entry name" value="TT1751-like_sf"/>
</dbReference>
<reference evidence="2 3" key="1">
    <citation type="submission" date="2019-10" db="EMBL/GenBank/DDBJ databases">
        <title>A soil myxobacterium in the family Polyangiaceae.</title>
        <authorList>
            <person name="Li Y."/>
            <person name="Wang J."/>
        </authorList>
    </citation>
    <scope>NUCLEOTIDE SEQUENCE [LARGE SCALE GENOMIC DNA]</scope>
    <source>
        <strain evidence="2 3">DSM 14734</strain>
    </source>
</reference>